<name>A0A098LBM4_9BACT</name>
<feature type="region of interest" description="Disordered" evidence="1">
    <location>
        <begin position="25"/>
        <end position="104"/>
    </location>
</feature>
<feature type="compositionally biased region" description="Basic and acidic residues" evidence="1">
    <location>
        <begin position="82"/>
        <end position="104"/>
    </location>
</feature>
<evidence type="ECO:0000313" key="2">
    <source>
        <dbReference type="EMBL" id="GAL84305.1"/>
    </source>
</evidence>
<gene>
    <name evidence="2" type="ORF">MYP_1533</name>
</gene>
<sequence length="104" mass="12049">MGECMKRLFTYFVVVLGAFSLRCNSNSSGNDTKDRVKSEQKALKKRSKSEKNLDKQHAKENVKFEKKRMKADEKSGSVIEIPKSERGLEEAKKDKKRMDKDMLF</sequence>
<dbReference type="Proteomes" id="UP000030185">
    <property type="component" value="Unassembled WGS sequence"/>
</dbReference>
<protein>
    <submittedName>
        <fullName evidence="2">Uncharacterized protein</fullName>
    </submittedName>
</protein>
<dbReference type="AlphaFoldDB" id="A0A098LBM4"/>
<feature type="compositionally biased region" description="Basic and acidic residues" evidence="1">
    <location>
        <begin position="49"/>
        <end position="75"/>
    </location>
</feature>
<proteinExistence type="predicted"/>
<dbReference type="STRING" id="153721.MYP_1533"/>
<evidence type="ECO:0000256" key="1">
    <source>
        <dbReference type="SAM" id="MobiDB-lite"/>
    </source>
</evidence>
<dbReference type="EMBL" id="BBLT01000002">
    <property type="protein sequence ID" value="GAL84305.1"/>
    <property type="molecule type" value="Genomic_DNA"/>
</dbReference>
<accession>A0A098LBM4</accession>
<feature type="compositionally biased region" description="Basic and acidic residues" evidence="1">
    <location>
        <begin position="31"/>
        <end position="42"/>
    </location>
</feature>
<comment type="caution">
    <text evidence="2">The sequence shown here is derived from an EMBL/GenBank/DDBJ whole genome shotgun (WGS) entry which is preliminary data.</text>
</comment>
<reference evidence="2 3" key="1">
    <citation type="submission" date="2014-09" db="EMBL/GenBank/DDBJ databases">
        <title>Sporocytophaga myxococcoides PG-01 genome sequencing.</title>
        <authorList>
            <person name="Liu L."/>
            <person name="Gao P.J."/>
            <person name="Chen G.J."/>
            <person name="Wang L.S."/>
        </authorList>
    </citation>
    <scope>NUCLEOTIDE SEQUENCE [LARGE SCALE GENOMIC DNA]</scope>
    <source>
        <strain evidence="2 3">PG-01</strain>
    </source>
</reference>
<keyword evidence="3" id="KW-1185">Reference proteome</keyword>
<evidence type="ECO:0000313" key="3">
    <source>
        <dbReference type="Proteomes" id="UP000030185"/>
    </source>
</evidence>
<organism evidence="2 3">
    <name type="scientific">Sporocytophaga myxococcoides</name>
    <dbReference type="NCBI Taxonomy" id="153721"/>
    <lineage>
        <taxon>Bacteria</taxon>
        <taxon>Pseudomonadati</taxon>
        <taxon>Bacteroidota</taxon>
        <taxon>Cytophagia</taxon>
        <taxon>Cytophagales</taxon>
        <taxon>Cytophagaceae</taxon>
        <taxon>Sporocytophaga</taxon>
    </lineage>
</organism>